<dbReference type="PANTHER" id="PTHR35786">
    <property type="entry name" value="REDOX-SENSING TRANSCRIPTIONAL REPRESSOR REX"/>
    <property type="match status" value="1"/>
</dbReference>
<dbReference type="NCBIfam" id="NF003995">
    <property type="entry name" value="PRK05472.2-4"/>
    <property type="match status" value="1"/>
</dbReference>
<dbReference type="OrthoDB" id="9784760at2"/>
<keyword evidence="10" id="KW-1185">Reference proteome</keyword>
<evidence type="ECO:0000313" key="10">
    <source>
        <dbReference type="Proteomes" id="UP000030364"/>
    </source>
</evidence>
<name>A0A0A2X8H6_THEFI</name>
<dbReference type="InterPro" id="IPR058236">
    <property type="entry name" value="Rex_actinobacterial-type"/>
</dbReference>
<dbReference type="Pfam" id="PF02629">
    <property type="entry name" value="CoA_binding"/>
    <property type="match status" value="1"/>
</dbReference>
<dbReference type="Proteomes" id="UP000030364">
    <property type="component" value="Unassembled WGS sequence"/>
</dbReference>
<dbReference type="InterPro" id="IPR022876">
    <property type="entry name" value="Tscrpt_rep_Rex"/>
</dbReference>
<dbReference type="SUPFAM" id="SSF46785">
    <property type="entry name" value="Winged helix' DNA-binding domain"/>
    <property type="match status" value="1"/>
</dbReference>
<dbReference type="SMART" id="SM00881">
    <property type="entry name" value="CoA_binding"/>
    <property type="match status" value="1"/>
</dbReference>
<evidence type="ECO:0000256" key="4">
    <source>
        <dbReference type="ARBA" id="ARBA00023027"/>
    </source>
</evidence>
<evidence type="ECO:0000313" key="9">
    <source>
        <dbReference type="EMBL" id="KGQ21524.1"/>
    </source>
</evidence>
<dbReference type="AlphaFoldDB" id="A0A0A2X8H6"/>
<dbReference type="GO" id="GO:0005737">
    <property type="term" value="C:cytoplasm"/>
    <property type="evidence" value="ECO:0007669"/>
    <property type="project" value="UniProtKB-SubCell"/>
</dbReference>
<organism evidence="9 10">
    <name type="scientific">Thermus filiformis</name>
    <dbReference type="NCBI Taxonomy" id="276"/>
    <lineage>
        <taxon>Bacteria</taxon>
        <taxon>Thermotogati</taxon>
        <taxon>Deinococcota</taxon>
        <taxon>Deinococci</taxon>
        <taxon>Thermales</taxon>
        <taxon>Thermaceae</taxon>
        <taxon>Thermus</taxon>
    </lineage>
</organism>
<comment type="function">
    <text evidence="7">Modulates transcription in response to changes in cellular NADH/NAD(+) redox state.</text>
</comment>
<sequence>MKVPSAAISRLVTYLRILEELEQEGIMRTSSEQLGELAQVTAFQVRKDLSYFGSYGTRGVGYTVPVLKRELRHILGLNRRWGLAIVGMGRLGSALADYPGFGESFELRGFFDVDPAKVGRPVRGGVIEPVEALPQRVPGRIEIALLTVPREAAQEAADLLVAAGIKGILNFAPAVLEVPKEVAVENVDFLAGLARLSFAILNPKWREEMMG</sequence>
<keyword evidence="1 7" id="KW-0963">Cytoplasm</keyword>
<keyword evidence="6 7" id="KW-0804">Transcription</keyword>
<evidence type="ECO:0000256" key="5">
    <source>
        <dbReference type="ARBA" id="ARBA00023125"/>
    </source>
</evidence>
<dbReference type="InterPro" id="IPR036291">
    <property type="entry name" value="NAD(P)-bd_dom_sf"/>
</dbReference>
<dbReference type="GO" id="GO:0045892">
    <property type="term" value="P:negative regulation of DNA-templated transcription"/>
    <property type="evidence" value="ECO:0007669"/>
    <property type="project" value="InterPro"/>
</dbReference>
<dbReference type="SUPFAM" id="SSF51735">
    <property type="entry name" value="NAD(P)-binding Rossmann-fold domains"/>
    <property type="match status" value="1"/>
</dbReference>
<dbReference type="Pfam" id="PF06971">
    <property type="entry name" value="Put_DNA-bind_N"/>
    <property type="match status" value="1"/>
</dbReference>
<dbReference type="NCBIfam" id="NF003993">
    <property type="entry name" value="PRK05472.2-2"/>
    <property type="match status" value="1"/>
</dbReference>
<dbReference type="GO" id="GO:0003677">
    <property type="term" value="F:DNA binding"/>
    <property type="evidence" value="ECO:0007669"/>
    <property type="project" value="UniProtKB-UniRule"/>
</dbReference>
<feature type="DNA-binding region" description="H-T-H motif" evidence="7">
    <location>
        <begin position="13"/>
        <end position="52"/>
    </location>
</feature>
<dbReference type="InterPro" id="IPR036388">
    <property type="entry name" value="WH-like_DNA-bd_sf"/>
</dbReference>
<evidence type="ECO:0000256" key="7">
    <source>
        <dbReference type="HAMAP-Rule" id="MF_01131"/>
    </source>
</evidence>
<evidence type="ECO:0000256" key="1">
    <source>
        <dbReference type="ARBA" id="ARBA00022490"/>
    </source>
</evidence>
<keyword evidence="5 7" id="KW-0238">DNA-binding</keyword>
<evidence type="ECO:0000256" key="6">
    <source>
        <dbReference type="ARBA" id="ARBA00023163"/>
    </source>
</evidence>
<keyword evidence="2 7" id="KW-0678">Repressor</keyword>
<dbReference type="InterPro" id="IPR036390">
    <property type="entry name" value="WH_DNA-bd_sf"/>
</dbReference>
<dbReference type="InterPro" id="IPR003781">
    <property type="entry name" value="CoA-bd"/>
</dbReference>
<comment type="similarity">
    <text evidence="7">Belongs to the transcriptional regulatory Rex family.</text>
</comment>
<evidence type="ECO:0000256" key="2">
    <source>
        <dbReference type="ARBA" id="ARBA00022491"/>
    </source>
</evidence>
<dbReference type="NCBIfam" id="NF003994">
    <property type="entry name" value="PRK05472.2-3"/>
    <property type="match status" value="1"/>
</dbReference>
<dbReference type="EMBL" id="JPSL02000040">
    <property type="protein sequence ID" value="KGQ21524.1"/>
    <property type="molecule type" value="Genomic_DNA"/>
</dbReference>
<comment type="subcellular location">
    <subcellularLocation>
        <location evidence="7">Cytoplasm</location>
    </subcellularLocation>
</comment>
<proteinExistence type="inferred from homology"/>
<comment type="caution">
    <text evidence="9">The sequence shown here is derived from an EMBL/GenBank/DDBJ whole genome shotgun (WGS) entry which is preliminary data.</text>
</comment>
<evidence type="ECO:0000259" key="8">
    <source>
        <dbReference type="SMART" id="SM00881"/>
    </source>
</evidence>
<dbReference type="Gene3D" id="3.40.50.720">
    <property type="entry name" value="NAD(P)-binding Rossmann-like Domain"/>
    <property type="match status" value="1"/>
</dbReference>
<feature type="domain" description="CoA-binding" evidence="8">
    <location>
        <begin position="76"/>
        <end position="175"/>
    </location>
</feature>
<dbReference type="InterPro" id="IPR009718">
    <property type="entry name" value="Rex_DNA-bd_C_dom"/>
</dbReference>
<dbReference type="PANTHER" id="PTHR35786:SF1">
    <property type="entry name" value="REDOX-SENSING TRANSCRIPTIONAL REPRESSOR REX 1"/>
    <property type="match status" value="1"/>
</dbReference>
<dbReference type="Gene3D" id="1.10.10.10">
    <property type="entry name" value="Winged helix-like DNA-binding domain superfamily/Winged helix DNA-binding domain"/>
    <property type="match status" value="1"/>
</dbReference>
<dbReference type="HAMAP" id="MF_01131">
    <property type="entry name" value="Rex"/>
    <property type="match status" value="1"/>
</dbReference>
<dbReference type="RefSeq" id="WP_038065668.1">
    <property type="nucleotide sequence ID" value="NZ_JPSL02000040.1"/>
</dbReference>
<feature type="binding site" evidence="7">
    <location>
        <begin position="87"/>
        <end position="92"/>
    </location>
    <ligand>
        <name>NAD(+)</name>
        <dbReference type="ChEBI" id="CHEBI:57540"/>
    </ligand>
</feature>
<dbReference type="GO" id="GO:0051775">
    <property type="term" value="P:response to redox state"/>
    <property type="evidence" value="ECO:0007669"/>
    <property type="project" value="InterPro"/>
</dbReference>
<dbReference type="PATRIC" id="fig|276.5.peg.1671"/>
<accession>A0A0A2X8H6</accession>
<keyword evidence="3 7" id="KW-0805">Transcription regulation</keyword>
<dbReference type="GO" id="GO:0003700">
    <property type="term" value="F:DNA-binding transcription factor activity"/>
    <property type="evidence" value="ECO:0007669"/>
    <property type="project" value="UniProtKB-UniRule"/>
</dbReference>
<reference evidence="9 10" key="1">
    <citation type="journal article" date="2015" name="Genome Announc.">
        <title>Draft Genome Sequence of the Thermophile Thermus filiformis ATCC 43280, Producer of Carotenoid-(Di)glucoside-Branched Fatty Acid (Di)esters and Source of Hyperthermostable Enzymes of Biotechnological Interest.</title>
        <authorList>
            <person name="Mandelli F."/>
            <person name="Oliveira Ramires B."/>
            <person name="Couger M.B."/>
            <person name="Paixao D.A."/>
            <person name="Camilo C.M."/>
            <person name="Polikarpov I."/>
            <person name="Prade R."/>
            <person name="Riano-Pachon D.M."/>
            <person name="Squina F.M."/>
        </authorList>
    </citation>
    <scope>NUCLEOTIDE SEQUENCE [LARGE SCALE GENOMIC DNA]</scope>
    <source>
        <strain evidence="9 10">ATCC 43280</strain>
    </source>
</reference>
<dbReference type="NCBIfam" id="NF003996">
    <property type="entry name" value="PRK05472.2-5"/>
    <property type="match status" value="1"/>
</dbReference>
<comment type="subunit">
    <text evidence="7">Homodimer.</text>
</comment>
<protein>
    <recommendedName>
        <fullName evidence="7">Redox-sensing transcriptional repressor Rex</fullName>
    </recommendedName>
</protein>
<gene>
    <name evidence="7" type="primary">rex</name>
    <name evidence="9" type="ORF">THFILI_10500</name>
</gene>
<keyword evidence="4 7" id="KW-0520">NAD</keyword>
<evidence type="ECO:0000256" key="3">
    <source>
        <dbReference type="ARBA" id="ARBA00023015"/>
    </source>
</evidence>
<dbReference type="STRING" id="276.THFILI_10500"/>